<dbReference type="RefSeq" id="WP_128526669.1">
    <property type="nucleotide sequence ID" value="NZ_CP026118.1"/>
</dbReference>
<organism evidence="2 3">
    <name type="scientific">Halobacillus litoralis</name>
    <dbReference type="NCBI Taxonomy" id="45668"/>
    <lineage>
        <taxon>Bacteria</taxon>
        <taxon>Bacillati</taxon>
        <taxon>Bacillota</taxon>
        <taxon>Bacilli</taxon>
        <taxon>Bacillales</taxon>
        <taxon>Bacillaceae</taxon>
        <taxon>Halobacillus</taxon>
    </lineage>
</organism>
<dbReference type="EMBL" id="CP026118">
    <property type="protein sequence ID" value="QAS54404.1"/>
    <property type="molecule type" value="Genomic_DNA"/>
</dbReference>
<evidence type="ECO:0008006" key="4">
    <source>
        <dbReference type="Google" id="ProtNLM"/>
    </source>
</evidence>
<proteinExistence type="predicted"/>
<feature type="chain" id="PRO_5039429798" description="DUF3221 domain-containing protein" evidence="1">
    <location>
        <begin position="20"/>
        <end position="112"/>
    </location>
</feature>
<evidence type="ECO:0000256" key="1">
    <source>
        <dbReference type="SAM" id="SignalP"/>
    </source>
</evidence>
<dbReference type="KEGG" id="hli:HLI_20370"/>
<evidence type="ECO:0000313" key="2">
    <source>
        <dbReference type="EMBL" id="QAS54404.1"/>
    </source>
</evidence>
<protein>
    <recommendedName>
        <fullName evidence="4">DUF3221 domain-containing protein</fullName>
    </recommendedName>
</protein>
<dbReference type="Proteomes" id="UP000287756">
    <property type="component" value="Chromosome"/>
</dbReference>
<reference evidence="2 3" key="1">
    <citation type="submission" date="2018-01" db="EMBL/GenBank/DDBJ databases">
        <title>The whole genome sequencing and assembly of Halobacillus litoralis ERB031 strain.</title>
        <authorList>
            <person name="Lee S.-J."/>
            <person name="Park M.-K."/>
            <person name="Kim J.-Y."/>
            <person name="Lee Y.-J."/>
            <person name="Yi H."/>
            <person name="Bahn Y.-S."/>
            <person name="Kim J.F."/>
            <person name="Lee D.-W."/>
        </authorList>
    </citation>
    <scope>NUCLEOTIDE SEQUENCE [LARGE SCALE GENOMIC DNA]</scope>
    <source>
        <strain evidence="2 3">ERB 031</strain>
    </source>
</reference>
<accession>A0A410MI49</accession>
<feature type="signal peptide" evidence="1">
    <location>
        <begin position="1"/>
        <end position="19"/>
    </location>
</feature>
<dbReference type="OrthoDB" id="1909991at2"/>
<gene>
    <name evidence="2" type="ORF">HLI_20370</name>
</gene>
<dbReference type="AlphaFoldDB" id="A0A410MI49"/>
<dbReference type="PROSITE" id="PS51257">
    <property type="entry name" value="PROKAR_LIPOPROTEIN"/>
    <property type="match status" value="1"/>
</dbReference>
<name>A0A410MI49_9BACI</name>
<evidence type="ECO:0000313" key="3">
    <source>
        <dbReference type="Proteomes" id="UP000287756"/>
    </source>
</evidence>
<keyword evidence="1" id="KW-0732">Signal</keyword>
<sequence length="112" mass="12430">MKRALFFFLMILIFTACHPGQGEGGLLSKKQVLTIKPDADYIEMKDGAVYTHGVDWIEEKDYTKGERVGIVEEGMANHLPVGAELYTTKEPSGVLIAEYSGDTKRYLVAMGE</sequence>